<reference evidence="2" key="2">
    <citation type="submission" date="2024-01" db="EMBL/GenBank/DDBJ databases">
        <title>Long-read genome sequencing of X. campestris pv. papavericola.</title>
        <authorList>
            <person name="Hussain R.M.F."/>
            <person name="Greer S."/>
            <person name="Harrison J."/>
            <person name="Grant M."/>
            <person name="Vicente J."/>
            <person name="Studholme D.J."/>
        </authorList>
    </citation>
    <scope>NUCLEOTIDE SEQUENCE</scope>
    <source>
        <strain evidence="2">NCPPB 2970</strain>
    </source>
</reference>
<proteinExistence type="predicted"/>
<organism evidence="2 3">
    <name type="scientific">Xanthomonas campestris pv. papavericola</name>
    <dbReference type="NCBI Taxonomy" id="487881"/>
    <lineage>
        <taxon>Bacteria</taxon>
        <taxon>Pseudomonadati</taxon>
        <taxon>Pseudomonadota</taxon>
        <taxon>Gammaproteobacteria</taxon>
        <taxon>Lysobacterales</taxon>
        <taxon>Lysobacteraceae</taxon>
        <taxon>Xanthomonas</taxon>
    </lineage>
</organism>
<comment type="caution">
    <text evidence="2">The sequence shown here is derived from an EMBL/GenBank/DDBJ whole genome shotgun (WGS) entry which is preliminary data.</text>
</comment>
<reference evidence="2" key="1">
    <citation type="submission" date="2021-10" db="EMBL/GenBank/DDBJ databases">
        <authorList>
            <person name="Hussein R."/>
            <person name="Harrison J."/>
            <person name="Studholme D.J."/>
            <person name="Vicente J."/>
            <person name="Grant M."/>
        </authorList>
    </citation>
    <scope>NUCLEOTIDE SEQUENCE</scope>
    <source>
        <strain evidence="2">NCPPB 2970</strain>
    </source>
</reference>
<evidence type="ECO:0000313" key="2">
    <source>
        <dbReference type="EMBL" id="MEC3887493.1"/>
    </source>
</evidence>
<dbReference type="PROSITE" id="PS51257">
    <property type="entry name" value="PROKAR_LIPOPROTEIN"/>
    <property type="match status" value="1"/>
</dbReference>
<evidence type="ECO:0000313" key="3">
    <source>
        <dbReference type="Proteomes" id="UP001297361"/>
    </source>
</evidence>
<protein>
    <recommendedName>
        <fullName evidence="4">Secreted protein</fullName>
    </recommendedName>
</protein>
<evidence type="ECO:0008006" key="4">
    <source>
        <dbReference type="Google" id="ProtNLM"/>
    </source>
</evidence>
<gene>
    <name evidence="2" type="ORF">LLE72_006930</name>
</gene>
<feature type="chain" id="PRO_5042545365" description="Secreted protein" evidence="1">
    <location>
        <begin position="22"/>
        <end position="203"/>
    </location>
</feature>
<feature type="signal peptide" evidence="1">
    <location>
        <begin position="1"/>
        <end position="21"/>
    </location>
</feature>
<dbReference type="AlphaFoldDB" id="A0AAJ3CD17"/>
<sequence>MKEHWKLLLALTLIFSSTSCATDGVATATKERAIMSESNQITPNELGKRFLVLIKNTDGVDTLSPTVVQTSMGVTFQADEDKKSGFYTSKVPGGDWQYSMIYNLHESSSAQSSIAVELIQSNPSTDASTLPCELKLEEFQRSLVDMGFSPASTSHNEIGLVVDYSYTRRNLLVRINPYQKGAEASGEKATGCVKRISAHRFED</sequence>
<evidence type="ECO:0000256" key="1">
    <source>
        <dbReference type="SAM" id="SignalP"/>
    </source>
</evidence>
<dbReference type="Proteomes" id="UP001297361">
    <property type="component" value="Unassembled WGS sequence"/>
</dbReference>
<accession>A0AAJ3CD17</accession>
<dbReference type="RefSeq" id="WP_228425536.1">
    <property type="nucleotide sequence ID" value="NZ_JAJFNJ020000003.1"/>
</dbReference>
<dbReference type="EMBL" id="JAJFNJ020000003">
    <property type="protein sequence ID" value="MEC3887493.1"/>
    <property type="molecule type" value="Genomic_DNA"/>
</dbReference>
<keyword evidence="1" id="KW-0732">Signal</keyword>
<name>A0AAJ3CD17_XANCA</name>